<evidence type="ECO:0000256" key="1">
    <source>
        <dbReference type="SAM" id="MobiDB-lite"/>
    </source>
</evidence>
<evidence type="ECO:0000313" key="2">
    <source>
        <dbReference type="EMBL" id="KZL63218.1"/>
    </source>
</evidence>
<feature type="non-terminal residue" evidence="2">
    <location>
        <position position="1"/>
    </location>
</feature>
<comment type="caution">
    <text evidence="2">The sequence shown here is derived from an EMBL/GenBank/DDBJ whole genome shotgun (WGS) entry which is preliminary data.</text>
</comment>
<gene>
    <name evidence="2" type="ORF">CI238_09468</name>
</gene>
<dbReference type="AlphaFoldDB" id="A0A166L877"/>
<proteinExistence type="predicted"/>
<reference evidence="2 3" key="1">
    <citation type="submission" date="2015-06" db="EMBL/GenBank/DDBJ databases">
        <title>Survival trade-offs in plant roots during colonization by closely related pathogenic and mutualistic fungi.</title>
        <authorList>
            <person name="Hacquard S."/>
            <person name="Kracher B."/>
            <person name="Hiruma K."/>
            <person name="Weinman A."/>
            <person name="Muench P."/>
            <person name="Garrido Oter R."/>
            <person name="Ver Loren van Themaat E."/>
            <person name="Dallerey J.-F."/>
            <person name="Damm U."/>
            <person name="Henrissat B."/>
            <person name="Lespinet O."/>
            <person name="Thon M."/>
            <person name="Kemen E."/>
            <person name="McHardy A.C."/>
            <person name="Schulze-Lefert P."/>
            <person name="O'Connell R.J."/>
        </authorList>
    </citation>
    <scope>NUCLEOTIDE SEQUENCE [LARGE SCALE GENOMIC DNA]</scope>
    <source>
        <strain evidence="2 3">MAFF 238704</strain>
    </source>
</reference>
<feature type="compositionally biased region" description="Polar residues" evidence="1">
    <location>
        <begin position="24"/>
        <end position="33"/>
    </location>
</feature>
<feature type="region of interest" description="Disordered" evidence="1">
    <location>
        <begin position="14"/>
        <end position="142"/>
    </location>
</feature>
<dbReference type="Proteomes" id="UP000076584">
    <property type="component" value="Unassembled WGS sequence"/>
</dbReference>
<protein>
    <submittedName>
        <fullName evidence="2">Uncharacterized protein</fullName>
    </submittedName>
</protein>
<keyword evidence="3" id="KW-1185">Reference proteome</keyword>
<accession>A0A166L877</accession>
<feature type="compositionally biased region" description="Basic residues" evidence="1">
    <location>
        <begin position="107"/>
        <end position="132"/>
    </location>
</feature>
<feature type="compositionally biased region" description="Low complexity" evidence="1">
    <location>
        <begin position="240"/>
        <end position="251"/>
    </location>
</feature>
<dbReference type="EMBL" id="LFIW01002844">
    <property type="protein sequence ID" value="KZL63218.1"/>
    <property type="molecule type" value="Genomic_DNA"/>
</dbReference>
<evidence type="ECO:0000313" key="3">
    <source>
        <dbReference type="Proteomes" id="UP000076584"/>
    </source>
</evidence>
<sequence>LVATAYIYITSRPRVSALPPPTPASESSRSPPQAVQHARQDLSLAGLPGSRLRRPSKETSRLQLRRQTHHPEPPRQREWRRTPPSRRRPRPQAHRPRSRHPELYLRRDKRHRPNDPGRHRHRCPRRPVRRRASLPERRSRLPLLRRRLQRPDHQRRLGLPATLGLRRRIPLRRLHLSAFPRPRRPRPPEHCAPEADRRALLRRQGRAHLQGRRGPLQGRQAQRYKGSLVRRRRSREDGCRGLAAAGRQGRQQGRDGRLPRRHGRRRCAQVYHGRRHRQRAVRDVLLVLWSQGLSTSFRPARRSSHSLALKSEIEVIRS</sequence>
<feature type="compositionally biased region" description="Basic and acidic residues" evidence="1">
    <location>
        <begin position="69"/>
        <end position="81"/>
    </location>
</feature>
<name>A0A166L877_COLIC</name>
<feature type="compositionally biased region" description="Basic residues" evidence="1">
    <location>
        <begin position="83"/>
        <end position="98"/>
    </location>
</feature>
<feature type="region of interest" description="Disordered" evidence="1">
    <location>
        <begin position="208"/>
        <end position="264"/>
    </location>
</feature>
<organism evidence="2 3">
    <name type="scientific">Colletotrichum incanum</name>
    <name type="common">Soybean anthracnose fungus</name>
    <dbReference type="NCBI Taxonomy" id="1573173"/>
    <lineage>
        <taxon>Eukaryota</taxon>
        <taxon>Fungi</taxon>
        <taxon>Dikarya</taxon>
        <taxon>Ascomycota</taxon>
        <taxon>Pezizomycotina</taxon>
        <taxon>Sordariomycetes</taxon>
        <taxon>Hypocreomycetidae</taxon>
        <taxon>Glomerellales</taxon>
        <taxon>Glomerellaceae</taxon>
        <taxon>Colletotrichum</taxon>
        <taxon>Colletotrichum spaethianum species complex</taxon>
    </lineage>
</organism>